<reference evidence="3" key="1">
    <citation type="submission" date="2022-05" db="EMBL/GenBank/DDBJ databases">
        <title>The Musa troglodytarum L. genome provides insights into the mechanism of non-climacteric behaviour and enrichment of carotenoids.</title>
        <authorList>
            <person name="Wang J."/>
        </authorList>
    </citation>
    <scope>NUCLEOTIDE SEQUENCE</scope>
    <source>
        <tissue evidence="3">Leaf</tissue>
    </source>
</reference>
<sequence length="270" mass="28699">MWRSDEPPSATALVAASLHFAALPLIASAPSPRVTAPTQRSTSSRAAGARSRTPTPYTSTRNFEPGTWSPHCGYVKTGTPAVSVSSVEFQPQCVTKQAMAGWASTRSCGLHATTSPDSAAASMKPSGSSACASLRTTQRKGRPQFLSPQASSSISSLLSTTTLPTDTYTTESGACVSSHSMQSAALKMSLRMLEDCDLWSGSTRGPTGMRGSRWEMASMASRSSSSKELANTHDAFEMLANCSRITFASTLYGEDGRRKLGRRTEPRGRR</sequence>
<keyword evidence="4" id="KW-1185">Reference proteome</keyword>
<dbReference type="Proteomes" id="UP001055439">
    <property type="component" value="Chromosome 1"/>
</dbReference>
<feature type="chain" id="PRO_5039008633" evidence="2">
    <location>
        <begin position="29"/>
        <end position="270"/>
    </location>
</feature>
<name>A0A9E7JDF9_9LILI</name>
<keyword evidence="2" id="KW-0732">Signal</keyword>
<feature type="region of interest" description="Disordered" evidence="1">
    <location>
        <begin position="31"/>
        <end position="64"/>
    </location>
</feature>
<protein>
    <submittedName>
        <fullName evidence="3">Uncharacterized protein</fullName>
    </submittedName>
</protein>
<feature type="compositionally biased region" description="Polar residues" evidence="1">
    <location>
        <begin position="125"/>
        <end position="136"/>
    </location>
</feature>
<organism evidence="3 4">
    <name type="scientific">Musa troglodytarum</name>
    <name type="common">fe'i banana</name>
    <dbReference type="NCBI Taxonomy" id="320322"/>
    <lineage>
        <taxon>Eukaryota</taxon>
        <taxon>Viridiplantae</taxon>
        <taxon>Streptophyta</taxon>
        <taxon>Embryophyta</taxon>
        <taxon>Tracheophyta</taxon>
        <taxon>Spermatophyta</taxon>
        <taxon>Magnoliopsida</taxon>
        <taxon>Liliopsida</taxon>
        <taxon>Zingiberales</taxon>
        <taxon>Musaceae</taxon>
        <taxon>Musa</taxon>
    </lineage>
</organism>
<evidence type="ECO:0000313" key="4">
    <source>
        <dbReference type="Proteomes" id="UP001055439"/>
    </source>
</evidence>
<accession>A0A9E7JDF9</accession>
<feature type="signal peptide" evidence="2">
    <location>
        <begin position="1"/>
        <end position="28"/>
    </location>
</feature>
<evidence type="ECO:0000256" key="1">
    <source>
        <dbReference type="SAM" id="MobiDB-lite"/>
    </source>
</evidence>
<dbReference type="AlphaFoldDB" id="A0A9E7JDF9"/>
<evidence type="ECO:0000313" key="3">
    <source>
        <dbReference type="EMBL" id="URD76517.1"/>
    </source>
</evidence>
<feature type="region of interest" description="Disordered" evidence="1">
    <location>
        <begin position="113"/>
        <end position="152"/>
    </location>
</feature>
<feature type="compositionally biased region" description="Low complexity" evidence="1">
    <location>
        <begin position="31"/>
        <end position="61"/>
    </location>
</feature>
<proteinExistence type="predicted"/>
<dbReference type="EMBL" id="CP097502">
    <property type="protein sequence ID" value="URD76517.1"/>
    <property type="molecule type" value="Genomic_DNA"/>
</dbReference>
<gene>
    <name evidence="3" type="ORF">MUK42_34271</name>
</gene>
<evidence type="ECO:0000256" key="2">
    <source>
        <dbReference type="SAM" id="SignalP"/>
    </source>
</evidence>
<dbReference type="OrthoDB" id="696745at2759"/>